<dbReference type="SUPFAM" id="SSF53474">
    <property type="entry name" value="alpha/beta-Hydrolases"/>
    <property type="match status" value="1"/>
</dbReference>
<feature type="transmembrane region" description="Helical" evidence="1">
    <location>
        <begin position="186"/>
        <end position="210"/>
    </location>
</feature>
<organism evidence="3">
    <name type="scientific">Tunturiibacter psychrotolerans</name>
    <dbReference type="NCBI Taxonomy" id="3069686"/>
    <lineage>
        <taxon>Bacteria</taxon>
        <taxon>Pseudomonadati</taxon>
        <taxon>Acidobacteriota</taxon>
        <taxon>Terriglobia</taxon>
        <taxon>Terriglobales</taxon>
        <taxon>Acidobacteriaceae</taxon>
        <taxon>Tunturiibacter</taxon>
    </lineage>
</organism>
<evidence type="ECO:0000313" key="3">
    <source>
        <dbReference type="EMBL" id="XCB35526.1"/>
    </source>
</evidence>
<sequence>MVATLFSGLVDFGLDVFDYANTEKTRASLVSRTVDAMVWLRSQAPSAPLVIVGHSLGSVIASHAVNSMCLSEEMTSEISLVTLGSPLNYLCRVFPKIIKSPREISLAIHPNVRWVNLWRDADLIGKHLDLEPRATVQFCVGKGGHSNYWSDGVVWRAVAFESLGLGTYKKPLAPGTRPERSVVEAWLGTLLFAAISLLSIIGMLGFWYLFHYLVKL</sequence>
<name>A0AAU7ZX67_9BACT</name>
<keyword evidence="1" id="KW-0472">Membrane</keyword>
<dbReference type="KEGG" id="tpsc:RBB77_08380"/>
<dbReference type="RefSeq" id="WP_353067596.1">
    <property type="nucleotide sequence ID" value="NZ_CP132942.1"/>
</dbReference>
<reference evidence="3" key="1">
    <citation type="submission" date="2023-08" db="EMBL/GenBank/DDBJ databases">
        <authorList>
            <person name="Messyasz A."/>
            <person name="Mannisto M.K."/>
            <person name="Kerkhof L.J."/>
            <person name="Haggblom M."/>
        </authorList>
    </citation>
    <scope>NUCLEOTIDE SEQUENCE</scope>
    <source>
        <strain evidence="3">X5P6</strain>
    </source>
</reference>
<protein>
    <recommendedName>
        <fullName evidence="2">Fungal lipase-type domain-containing protein</fullName>
    </recommendedName>
</protein>
<dbReference type="AlphaFoldDB" id="A0AAU7ZX67"/>
<dbReference type="Pfam" id="PF01764">
    <property type="entry name" value="Lipase_3"/>
    <property type="match status" value="1"/>
</dbReference>
<proteinExistence type="predicted"/>
<dbReference type="InterPro" id="IPR029058">
    <property type="entry name" value="AB_hydrolase_fold"/>
</dbReference>
<gene>
    <name evidence="3" type="ORF">RBB77_08380</name>
</gene>
<evidence type="ECO:0000256" key="1">
    <source>
        <dbReference type="SAM" id="Phobius"/>
    </source>
</evidence>
<accession>A0AAU7ZX67</accession>
<evidence type="ECO:0000259" key="2">
    <source>
        <dbReference type="Pfam" id="PF01764"/>
    </source>
</evidence>
<dbReference type="InterPro" id="IPR002921">
    <property type="entry name" value="Fungal_lipase-type"/>
</dbReference>
<keyword evidence="1" id="KW-0812">Transmembrane</keyword>
<dbReference type="Gene3D" id="3.40.50.1820">
    <property type="entry name" value="alpha/beta hydrolase"/>
    <property type="match status" value="1"/>
</dbReference>
<keyword evidence="1" id="KW-1133">Transmembrane helix</keyword>
<feature type="domain" description="Fungal lipase-type" evidence="2">
    <location>
        <begin position="29"/>
        <end position="87"/>
    </location>
</feature>
<dbReference type="EMBL" id="CP132942">
    <property type="protein sequence ID" value="XCB35526.1"/>
    <property type="molecule type" value="Genomic_DNA"/>
</dbReference>
<dbReference type="GO" id="GO:0006629">
    <property type="term" value="P:lipid metabolic process"/>
    <property type="evidence" value="ECO:0007669"/>
    <property type="project" value="InterPro"/>
</dbReference>
<reference evidence="3" key="2">
    <citation type="journal article" date="2024" name="Environ. Microbiol.">
        <title>Genome analysis and description of Tunturibacter gen. nov. expands the diversity of Terriglobia in tundra soils.</title>
        <authorList>
            <person name="Messyasz A."/>
            <person name="Mannisto M.K."/>
            <person name="Kerkhof L.J."/>
            <person name="Haggblom M.M."/>
        </authorList>
    </citation>
    <scope>NUCLEOTIDE SEQUENCE</scope>
    <source>
        <strain evidence="3">X5P6</strain>
    </source>
</reference>